<reference evidence="1" key="1">
    <citation type="submission" date="2021-01" db="EMBL/GenBank/DDBJ databases">
        <authorList>
            <person name="Corre E."/>
            <person name="Pelletier E."/>
            <person name="Niang G."/>
            <person name="Scheremetjew M."/>
            <person name="Finn R."/>
            <person name="Kale V."/>
            <person name="Holt S."/>
            <person name="Cochrane G."/>
            <person name="Meng A."/>
            <person name="Brown T."/>
            <person name="Cohen L."/>
        </authorList>
    </citation>
    <scope>NUCLEOTIDE SEQUENCE</scope>
    <source>
        <strain evidence="1">CCMP1594</strain>
    </source>
</reference>
<proteinExistence type="predicted"/>
<protein>
    <submittedName>
        <fullName evidence="1">Uncharacterized protein</fullName>
    </submittedName>
</protein>
<sequence>MDLLLLLTYRRQQQEQIQPGPRPAMGVDHAAQFREFKNDMLIDGLRFNHRVHNELNRMQQVEQGLFPHKEDQLLHCALERRWAAMTHKAKKEVVTYFHECLEEQTREAVAVWFDDFRIQALSRCKNRTAVTALLDRLRPSTEDLCFQHKALQDVIRATPMGDLFDEEVQQLLGHLGPIYKTNVPEICTWLRERHVHWRLKKPLEDLTDSPDPPHQNF</sequence>
<organism evidence="1">
    <name type="scientific">Eutreptiella gymnastica</name>
    <dbReference type="NCBI Taxonomy" id="73025"/>
    <lineage>
        <taxon>Eukaryota</taxon>
        <taxon>Discoba</taxon>
        <taxon>Euglenozoa</taxon>
        <taxon>Euglenida</taxon>
        <taxon>Spirocuta</taxon>
        <taxon>Euglenophyceae</taxon>
        <taxon>Eutreptiales</taxon>
        <taxon>Eutreptiaceae</taxon>
        <taxon>Eutreptiella</taxon>
    </lineage>
</organism>
<name>A0A7S4FV87_9EUGL</name>
<dbReference type="EMBL" id="HBJA01078258">
    <property type="protein sequence ID" value="CAE0816260.1"/>
    <property type="molecule type" value="Transcribed_RNA"/>
</dbReference>
<dbReference type="AlphaFoldDB" id="A0A7S4FV87"/>
<evidence type="ECO:0000313" key="1">
    <source>
        <dbReference type="EMBL" id="CAE0816260.1"/>
    </source>
</evidence>
<accession>A0A7S4FV87</accession>
<gene>
    <name evidence="1" type="ORF">EGYM00163_LOCUS27419</name>
</gene>